<accession>A0AAX4PAG8</accession>
<name>A0AAX4PAG8_9CHLO</name>
<dbReference type="Pfam" id="PF08372">
    <property type="entry name" value="PRT_C"/>
    <property type="match status" value="1"/>
</dbReference>
<dbReference type="InterPro" id="IPR047259">
    <property type="entry name" value="QUIRKY-like"/>
</dbReference>
<feature type="domain" description="C2" evidence="8">
    <location>
        <begin position="406"/>
        <end position="577"/>
    </location>
</feature>
<gene>
    <name evidence="9" type="ORF">HKI87_07g47330</name>
</gene>
<proteinExistence type="predicted"/>
<evidence type="ECO:0000256" key="1">
    <source>
        <dbReference type="ARBA" id="ARBA00004141"/>
    </source>
</evidence>
<dbReference type="InterPro" id="IPR000008">
    <property type="entry name" value="C2_dom"/>
</dbReference>
<evidence type="ECO:0000259" key="8">
    <source>
        <dbReference type="PROSITE" id="PS50004"/>
    </source>
</evidence>
<evidence type="ECO:0000256" key="2">
    <source>
        <dbReference type="ARBA" id="ARBA00022692"/>
    </source>
</evidence>
<dbReference type="EMBL" id="CP151507">
    <property type="protein sequence ID" value="WZN63188.1"/>
    <property type="molecule type" value="Genomic_DNA"/>
</dbReference>
<organism evidence="9 10">
    <name type="scientific">Chloropicon roscoffensis</name>
    <dbReference type="NCBI Taxonomy" id="1461544"/>
    <lineage>
        <taxon>Eukaryota</taxon>
        <taxon>Viridiplantae</taxon>
        <taxon>Chlorophyta</taxon>
        <taxon>Chloropicophyceae</taxon>
        <taxon>Chloropicales</taxon>
        <taxon>Chloropicaceae</taxon>
        <taxon>Chloropicon</taxon>
    </lineage>
</organism>
<keyword evidence="4 7" id="KW-1133">Transmembrane helix</keyword>
<evidence type="ECO:0000256" key="3">
    <source>
        <dbReference type="ARBA" id="ARBA00022737"/>
    </source>
</evidence>
<evidence type="ECO:0000313" key="9">
    <source>
        <dbReference type="EMBL" id="WZN63188.1"/>
    </source>
</evidence>
<feature type="region of interest" description="Disordered" evidence="6">
    <location>
        <begin position="658"/>
        <end position="689"/>
    </location>
</feature>
<feature type="transmembrane region" description="Helical" evidence="7">
    <location>
        <begin position="904"/>
        <end position="934"/>
    </location>
</feature>
<keyword evidence="2 7" id="KW-0812">Transmembrane</keyword>
<evidence type="ECO:0000313" key="10">
    <source>
        <dbReference type="Proteomes" id="UP001472866"/>
    </source>
</evidence>
<dbReference type="InterPro" id="IPR035892">
    <property type="entry name" value="C2_domain_sf"/>
</dbReference>
<feature type="region of interest" description="Disordered" evidence="6">
    <location>
        <begin position="489"/>
        <end position="511"/>
    </location>
</feature>
<feature type="transmembrane region" description="Helical" evidence="7">
    <location>
        <begin position="1106"/>
        <end position="1126"/>
    </location>
</feature>
<dbReference type="PANTHER" id="PTHR31425">
    <property type="entry name" value="PHOSPHORIBOSYLANTHRANILATE TRANSFERASE ISOFORM 1"/>
    <property type="match status" value="1"/>
</dbReference>
<dbReference type="CDD" id="cd00030">
    <property type="entry name" value="C2"/>
    <property type="match status" value="2"/>
</dbReference>
<dbReference type="PANTHER" id="PTHR31425:SF50">
    <property type="entry name" value="FT-INTERACTING PROTEIN 3-RELATED"/>
    <property type="match status" value="1"/>
</dbReference>
<dbReference type="Gene3D" id="2.60.40.150">
    <property type="entry name" value="C2 domain"/>
    <property type="match status" value="2"/>
</dbReference>
<keyword evidence="10" id="KW-1185">Reference proteome</keyword>
<evidence type="ECO:0000256" key="5">
    <source>
        <dbReference type="ARBA" id="ARBA00023136"/>
    </source>
</evidence>
<feature type="compositionally biased region" description="Basic and acidic residues" evidence="6">
    <location>
        <begin position="671"/>
        <end position="685"/>
    </location>
</feature>
<evidence type="ECO:0000256" key="6">
    <source>
        <dbReference type="SAM" id="MobiDB-lite"/>
    </source>
</evidence>
<dbReference type="AlphaFoldDB" id="A0AAX4PAG8"/>
<evidence type="ECO:0000256" key="7">
    <source>
        <dbReference type="SAM" id="Phobius"/>
    </source>
</evidence>
<keyword evidence="3" id="KW-0677">Repeat</keyword>
<feature type="domain" description="C2" evidence="8">
    <location>
        <begin position="217"/>
        <end position="344"/>
    </location>
</feature>
<dbReference type="SUPFAM" id="SSF49562">
    <property type="entry name" value="C2 domain (Calcium/lipid-binding domain, CaLB)"/>
    <property type="match status" value="2"/>
</dbReference>
<comment type="subcellular location">
    <subcellularLocation>
        <location evidence="1">Membrane</location>
        <topology evidence="1">Multi-pass membrane protein</topology>
    </subcellularLocation>
</comment>
<dbReference type="GO" id="GO:0016020">
    <property type="term" value="C:membrane"/>
    <property type="evidence" value="ECO:0007669"/>
    <property type="project" value="UniProtKB-SubCell"/>
</dbReference>
<reference evidence="9 10" key="1">
    <citation type="submission" date="2024-03" db="EMBL/GenBank/DDBJ databases">
        <title>Complete genome sequence of the green alga Chloropicon roscoffensis RCC1871.</title>
        <authorList>
            <person name="Lemieux C."/>
            <person name="Pombert J.-F."/>
            <person name="Otis C."/>
            <person name="Turmel M."/>
        </authorList>
    </citation>
    <scope>NUCLEOTIDE SEQUENCE [LARGE SCALE GENOMIC DNA]</scope>
    <source>
        <strain evidence="9 10">RCC1871</strain>
    </source>
</reference>
<evidence type="ECO:0000256" key="4">
    <source>
        <dbReference type="ARBA" id="ARBA00022989"/>
    </source>
</evidence>
<sequence length="1170" mass="128251">MAEQRENGFVGALVGELTVHECRGLADKGAALDYCVCVASIVRTSYDSLEEEVISTHKYVSAPAHRHKLKLVRPRVWRQVPAKECSVNWLEHNRDGAFALRMHPRGIEMSWADAGDEDTGRQGKQTIDMTEKELRWYLTTKPRVKLEIFGVGTPTTPKCRFLGQAYLGWHDVEEHIRPGSRVGGEKIFLQLRPRSFKSRVRGYAVVSLNQTPMAAAAKIAPPLPASYTRSAKVALFCQVVKVEGLAPRGGGGEDVPRLTDPYVMLETLPRGKYSRAARTTTKFQTLSPVYDEAFVFAETRLEVRELRASVWDETTGSGHERLGQIVVPLEAIFHNMFRGSSGGGKGGKGGTASKVLEHVMVFELDPGGRGAGRADPNGCPALVHLSLWFAEPRECREACALLDRGFPGNVGEAVFYEPELRRLHVDIVGARNLPPKLKKNGFMAGRDTYCTVKMTGTQKISTQVQRSTLWPEFNEKFALVVARNQLHGPAAGGKADGDGEGSESHRAGDLGFNDEAGLAASRRLGAKSPILSIKMFDYEPIHQSLAGGDRLIGKLKVPVSNLPVSAGPGSSVAPQWLPLCGGSSFAGTRCNDCPPELLVRACFEAGNAKQEEAKAAIGSVSVALKAVYLEKSAAAIAEDRGGLYCLIKCGREMVKTPNRQARAARGAASGRRTERSARDTERSEGNDYQSLTSLLTHRSAGQNTGRTELDIFGQGEDELSSLVEFRMASHFGFPLLEVGEVIAIGIFDGEGQKLTKIGIRPSTFMARRNRMVWPISIEIAGESLRVGYLDFTVSLKYKSKLEMWSGYFSLPRPPSQYTDPLPLRVRHSAKVQEHDLLKGSFFMGEQKLQPEVCRIMLGTEGIKFSVRELRQRLAAVAESVRTMVPAHYLSRIQVYNPMSWERPWLSSGVVLASLIAIQLIELILPLALLAAVVVGCCLRVFQKEILGCVCGSSGGSSEDDEVEVDEAVERLLKLKESGADDGQNTKRLRGVRKVKLRVREALPSGGVLGGVRDRAEAASRKAEQVKEKVGDALSGALGGARAAAREKMLAVRRRAGLVVAADRYLQLKSQYEELKTYSGICQMLLADFNACLGQVKGLLYWSDPRITFFGITLILMTSVFIFAAGLKPAAQMVVVYVMRPPWAKDPFPPWVFLPFHRLAAIHESPLFCFL</sequence>
<dbReference type="PROSITE" id="PS50004">
    <property type="entry name" value="C2"/>
    <property type="match status" value="2"/>
</dbReference>
<dbReference type="SMART" id="SM00239">
    <property type="entry name" value="C2"/>
    <property type="match status" value="2"/>
</dbReference>
<dbReference type="Pfam" id="PF00168">
    <property type="entry name" value="C2"/>
    <property type="match status" value="2"/>
</dbReference>
<dbReference type="InterPro" id="IPR013583">
    <property type="entry name" value="MCTP_C"/>
</dbReference>
<dbReference type="Proteomes" id="UP001472866">
    <property type="component" value="Chromosome 07"/>
</dbReference>
<protein>
    <submittedName>
        <fullName evidence="9">C2 domain-containing protein</fullName>
    </submittedName>
</protein>
<feature type="compositionally biased region" description="Low complexity" evidence="6">
    <location>
        <begin position="661"/>
        <end position="670"/>
    </location>
</feature>
<keyword evidence="5 7" id="KW-0472">Membrane</keyword>